<sequence length="109" mass="12061">MIMVAIMMEIFGEYTAVLTRATERFLSRSGMSLDGFRSGNLRFGSSISSSDSSSFLFIFKKFRVLHISIAAVNVAHRPYLSAFCRNIKAYNATAITVAVLISESLHLSN</sequence>
<evidence type="ECO:0000313" key="1">
    <source>
        <dbReference type="EMBL" id="AES98491.2"/>
    </source>
</evidence>
<proteinExistence type="predicted"/>
<reference evidence="2" key="3">
    <citation type="submission" date="2015-04" db="UniProtKB">
        <authorList>
            <consortium name="EnsemblPlants"/>
        </authorList>
    </citation>
    <scope>IDENTIFICATION</scope>
    <source>
        <strain evidence="2">cv. Jemalong A17</strain>
    </source>
</reference>
<evidence type="ECO:0000313" key="3">
    <source>
        <dbReference type="Proteomes" id="UP000002051"/>
    </source>
</evidence>
<keyword evidence="3" id="KW-1185">Reference proteome</keyword>
<dbReference type="EnsemblPlants" id="AES98491">
    <property type="protein sequence ID" value="AES98491"/>
    <property type="gene ID" value="MTR_5g069230"/>
</dbReference>
<dbReference type="Proteomes" id="UP000002051">
    <property type="component" value="Chromosome 5"/>
</dbReference>
<evidence type="ECO:0000313" key="2">
    <source>
        <dbReference type="EnsemblPlants" id="AES98491"/>
    </source>
</evidence>
<name>G7KE00_MEDTR</name>
<dbReference type="HOGENOM" id="CLU_2187858_0_0_1"/>
<dbReference type="AlphaFoldDB" id="G7KE00"/>
<accession>A0A0C3XNA4</accession>
<dbReference type="EMBL" id="CM001221">
    <property type="protein sequence ID" value="AES98491.2"/>
    <property type="molecule type" value="Genomic_DNA"/>
</dbReference>
<protein>
    <submittedName>
        <fullName evidence="1 2">Uncharacterized protein</fullName>
    </submittedName>
</protein>
<accession>G7KE00</accession>
<gene>
    <name evidence="1" type="ordered locus">MTR_5g069230</name>
</gene>
<organism evidence="1 3">
    <name type="scientific">Medicago truncatula</name>
    <name type="common">Barrel medic</name>
    <name type="synonym">Medicago tribuloides</name>
    <dbReference type="NCBI Taxonomy" id="3880"/>
    <lineage>
        <taxon>Eukaryota</taxon>
        <taxon>Viridiplantae</taxon>
        <taxon>Streptophyta</taxon>
        <taxon>Embryophyta</taxon>
        <taxon>Tracheophyta</taxon>
        <taxon>Spermatophyta</taxon>
        <taxon>Magnoliopsida</taxon>
        <taxon>eudicotyledons</taxon>
        <taxon>Gunneridae</taxon>
        <taxon>Pentapetalae</taxon>
        <taxon>rosids</taxon>
        <taxon>fabids</taxon>
        <taxon>Fabales</taxon>
        <taxon>Fabaceae</taxon>
        <taxon>Papilionoideae</taxon>
        <taxon>50 kb inversion clade</taxon>
        <taxon>NPAAA clade</taxon>
        <taxon>Hologalegina</taxon>
        <taxon>IRL clade</taxon>
        <taxon>Trifolieae</taxon>
        <taxon>Medicago</taxon>
    </lineage>
</organism>
<reference evidence="1 3" key="2">
    <citation type="journal article" date="2014" name="BMC Genomics">
        <title>An improved genome release (version Mt4.0) for the model legume Medicago truncatula.</title>
        <authorList>
            <person name="Tang H."/>
            <person name="Krishnakumar V."/>
            <person name="Bidwell S."/>
            <person name="Rosen B."/>
            <person name="Chan A."/>
            <person name="Zhou S."/>
            <person name="Gentzbittel L."/>
            <person name="Childs K.L."/>
            <person name="Yandell M."/>
            <person name="Gundlach H."/>
            <person name="Mayer K.F."/>
            <person name="Schwartz D.C."/>
            <person name="Town C.D."/>
        </authorList>
    </citation>
    <scope>GENOME REANNOTATION</scope>
    <source>
        <strain evidence="2 3">cv. Jemalong A17</strain>
    </source>
</reference>
<reference evidence="1 3" key="1">
    <citation type="journal article" date="2011" name="Nature">
        <title>The Medicago genome provides insight into the evolution of rhizobial symbioses.</title>
        <authorList>
            <person name="Young N.D."/>
            <person name="Debelle F."/>
            <person name="Oldroyd G.E."/>
            <person name="Geurts R."/>
            <person name="Cannon S.B."/>
            <person name="Udvardi M.K."/>
            <person name="Benedito V.A."/>
            <person name="Mayer K.F."/>
            <person name="Gouzy J."/>
            <person name="Schoof H."/>
            <person name="Van de Peer Y."/>
            <person name="Proost S."/>
            <person name="Cook D.R."/>
            <person name="Meyers B.C."/>
            <person name="Spannagl M."/>
            <person name="Cheung F."/>
            <person name="De Mita S."/>
            <person name="Krishnakumar V."/>
            <person name="Gundlach H."/>
            <person name="Zhou S."/>
            <person name="Mudge J."/>
            <person name="Bharti A.K."/>
            <person name="Murray J.D."/>
            <person name="Naoumkina M.A."/>
            <person name="Rosen B."/>
            <person name="Silverstein K.A."/>
            <person name="Tang H."/>
            <person name="Rombauts S."/>
            <person name="Zhao P.X."/>
            <person name="Zhou P."/>
            <person name="Barbe V."/>
            <person name="Bardou P."/>
            <person name="Bechner M."/>
            <person name="Bellec A."/>
            <person name="Berger A."/>
            <person name="Berges H."/>
            <person name="Bidwell S."/>
            <person name="Bisseling T."/>
            <person name="Choisne N."/>
            <person name="Couloux A."/>
            <person name="Denny R."/>
            <person name="Deshpande S."/>
            <person name="Dai X."/>
            <person name="Doyle J.J."/>
            <person name="Dudez A.M."/>
            <person name="Farmer A.D."/>
            <person name="Fouteau S."/>
            <person name="Franken C."/>
            <person name="Gibelin C."/>
            <person name="Gish J."/>
            <person name="Goldstein S."/>
            <person name="Gonzalez A.J."/>
            <person name="Green P.J."/>
            <person name="Hallab A."/>
            <person name="Hartog M."/>
            <person name="Hua A."/>
            <person name="Humphray S.J."/>
            <person name="Jeong D.H."/>
            <person name="Jing Y."/>
            <person name="Jocker A."/>
            <person name="Kenton S.M."/>
            <person name="Kim D.J."/>
            <person name="Klee K."/>
            <person name="Lai H."/>
            <person name="Lang C."/>
            <person name="Lin S."/>
            <person name="Macmil S.L."/>
            <person name="Magdelenat G."/>
            <person name="Matthews L."/>
            <person name="McCorrison J."/>
            <person name="Monaghan E.L."/>
            <person name="Mun J.H."/>
            <person name="Najar F.Z."/>
            <person name="Nicholson C."/>
            <person name="Noirot C."/>
            <person name="O'Bleness M."/>
            <person name="Paule C.R."/>
            <person name="Poulain J."/>
            <person name="Prion F."/>
            <person name="Qin B."/>
            <person name="Qu C."/>
            <person name="Retzel E.F."/>
            <person name="Riddle C."/>
            <person name="Sallet E."/>
            <person name="Samain S."/>
            <person name="Samson N."/>
            <person name="Sanders I."/>
            <person name="Saurat O."/>
            <person name="Scarpelli C."/>
            <person name="Schiex T."/>
            <person name="Segurens B."/>
            <person name="Severin A.J."/>
            <person name="Sherrier D.J."/>
            <person name="Shi R."/>
            <person name="Sims S."/>
            <person name="Singer S.R."/>
            <person name="Sinharoy S."/>
            <person name="Sterck L."/>
            <person name="Viollet A."/>
            <person name="Wang B.B."/>
            <person name="Wang K."/>
            <person name="Wang M."/>
            <person name="Wang X."/>
            <person name="Warfsmann J."/>
            <person name="Weissenbach J."/>
            <person name="White D.D."/>
            <person name="White J.D."/>
            <person name="Wiley G.B."/>
            <person name="Wincker P."/>
            <person name="Xing Y."/>
            <person name="Yang L."/>
            <person name="Yao Z."/>
            <person name="Ying F."/>
            <person name="Zhai J."/>
            <person name="Zhou L."/>
            <person name="Zuber A."/>
            <person name="Denarie J."/>
            <person name="Dixon R.A."/>
            <person name="May G.D."/>
            <person name="Schwartz D.C."/>
            <person name="Rogers J."/>
            <person name="Quetier F."/>
            <person name="Town C.D."/>
            <person name="Roe B.A."/>
        </authorList>
    </citation>
    <scope>NUCLEOTIDE SEQUENCE [LARGE SCALE GENOMIC DNA]</scope>
    <source>
        <strain evidence="1">A17</strain>
        <strain evidence="2 3">cv. Jemalong A17</strain>
    </source>
</reference>